<dbReference type="InterPro" id="IPR014718">
    <property type="entry name" value="GH-type_carb-bd"/>
</dbReference>
<sequence>MTTRVPLHAALFGERERLVVKAPGFVCTAFCFDSGVPALRIGNTRGEVVMLPFRGQQIWSAKFDGRDLTMRSMFDQPARSADYLRTYGAFFLHCGLSGVAAPGPGDTHPLHGELPNARFDEAWIDVDEAGGRLSVGGSYRHTLAFSTDYRATANMRMAPDSALLDVSLEVRNLKRTPMELFYMGHANFRPVDGGRLIYSAPYTPEAVRVRRSIPAHIVPQPGYAELLDALATDPLSHHLLRADVAYDPEVVFALAMAADAQGWAHALQVHPNGGADYAAHRPEQAPCAVRWLCRTADQDALGLCMAATCGVEGRSAERAAGRGVVLDSQEDWRIDLRLGLLTAQETERQEQHIEQAMGRA</sequence>
<evidence type="ECO:0008006" key="3">
    <source>
        <dbReference type="Google" id="ProtNLM"/>
    </source>
</evidence>
<dbReference type="EMBL" id="JAUSRO010000004">
    <property type="protein sequence ID" value="MDP9899291.1"/>
    <property type="molecule type" value="Genomic_DNA"/>
</dbReference>
<proteinExistence type="predicted"/>
<accession>A0ABT9S4M1</accession>
<reference evidence="1 2" key="1">
    <citation type="submission" date="2023-07" db="EMBL/GenBank/DDBJ databases">
        <title>Sorghum-associated microbial communities from plants grown in Nebraska, USA.</title>
        <authorList>
            <person name="Schachtman D."/>
        </authorList>
    </citation>
    <scope>NUCLEOTIDE SEQUENCE [LARGE SCALE GENOMIC DNA]</scope>
    <source>
        <strain evidence="1 2">DS1607</strain>
    </source>
</reference>
<dbReference type="RefSeq" id="WP_307689111.1">
    <property type="nucleotide sequence ID" value="NZ_JAUSRO010000004.1"/>
</dbReference>
<evidence type="ECO:0000313" key="2">
    <source>
        <dbReference type="Proteomes" id="UP001226867"/>
    </source>
</evidence>
<dbReference type="Gene3D" id="2.70.98.10">
    <property type="match status" value="1"/>
</dbReference>
<gene>
    <name evidence="1" type="ORF">J2W36_001536</name>
</gene>
<comment type="caution">
    <text evidence="1">The sequence shown here is derived from an EMBL/GenBank/DDBJ whole genome shotgun (WGS) entry which is preliminary data.</text>
</comment>
<dbReference type="InterPro" id="IPR027839">
    <property type="entry name" value="DUF4432"/>
</dbReference>
<name>A0ABT9S4M1_9BURK</name>
<dbReference type="Pfam" id="PF14486">
    <property type="entry name" value="DUF4432"/>
    <property type="match status" value="1"/>
</dbReference>
<dbReference type="Proteomes" id="UP001226867">
    <property type="component" value="Unassembled WGS sequence"/>
</dbReference>
<evidence type="ECO:0000313" key="1">
    <source>
        <dbReference type="EMBL" id="MDP9899291.1"/>
    </source>
</evidence>
<keyword evidence="2" id="KW-1185">Reference proteome</keyword>
<organism evidence="1 2">
    <name type="scientific">Variovorax ginsengisoli</name>
    <dbReference type="NCBI Taxonomy" id="363844"/>
    <lineage>
        <taxon>Bacteria</taxon>
        <taxon>Pseudomonadati</taxon>
        <taxon>Pseudomonadota</taxon>
        <taxon>Betaproteobacteria</taxon>
        <taxon>Burkholderiales</taxon>
        <taxon>Comamonadaceae</taxon>
        <taxon>Variovorax</taxon>
    </lineage>
</organism>
<protein>
    <recommendedName>
        <fullName evidence="3">DUF4432 domain-containing protein</fullName>
    </recommendedName>
</protein>